<dbReference type="EMBL" id="JASBNA010000016">
    <property type="protein sequence ID" value="KAK7686468.1"/>
    <property type="molecule type" value="Genomic_DNA"/>
</dbReference>
<dbReference type="InterPro" id="IPR027417">
    <property type="entry name" value="P-loop_NTPase"/>
</dbReference>
<sequence length="206" mass="23664">MCRHALDRYENIVVVLPTGGGKSMLWDVPVQSDGEKNMTTIVLAPYISLLYDQARRSEKKGIKHAIWKQKGKNREEQYQLMFGSYENIGSTAFRSYLHQDESVISRVVLDEAPTILTEISFRSYFKKANMWQQYTFPQNLCNWYSCTLGLCQPFFKQQILPQILLFYAAPLSVANCLSSCICESQLGADTHHPSCSQRNYQDNLQV</sequence>
<dbReference type="PANTHER" id="PTHR13710:SF154">
    <property type="entry name" value="RECQ HELICASE, PUTATIVE (AFU_ORTHOLOGUE AFUA_6G14720)-RELATED"/>
    <property type="match status" value="1"/>
</dbReference>
<dbReference type="Proteomes" id="UP001385951">
    <property type="component" value="Unassembled WGS sequence"/>
</dbReference>
<dbReference type="AlphaFoldDB" id="A0AAW0FY77"/>
<evidence type="ECO:0000313" key="4">
    <source>
        <dbReference type="Proteomes" id="UP001385951"/>
    </source>
</evidence>
<evidence type="ECO:0000259" key="2">
    <source>
        <dbReference type="Pfam" id="PF00270"/>
    </source>
</evidence>
<evidence type="ECO:0000256" key="1">
    <source>
        <dbReference type="ARBA" id="ARBA00005446"/>
    </source>
</evidence>
<dbReference type="Pfam" id="PF00270">
    <property type="entry name" value="DEAD"/>
    <property type="match status" value="1"/>
</dbReference>
<evidence type="ECO:0000313" key="3">
    <source>
        <dbReference type="EMBL" id="KAK7686468.1"/>
    </source>
</evidence>
<comment type="similarity">
    <text evidence="1">Belongs to the helicase family. RecQ subfamily.</text>
</comment>
<dbReference type="GO" id="GO:0043138">
    <property type="term" value="F:3'-5' DNA helicase activity"/>
    <property type="evidence" value="ECO:0007669"/>
    <property type="project" value="TreeGrafter"/>
</dbReference>
<reference evidence="3 4" key="1">
    <citation type="submission" date="2022-09" db="EMBL/GenBank/DDBJ databases">
        <authorList>
            <person name="Palmer J.M."/>
        </authorList>
    </citation>
    <scope>NUCLEOTIDE SEQUENCE [LARGE SCALE GENOMIC DNA]</scope>
    <source>
        <strain evidence="3 4">DSM 7382</strain>
    </source>
</reference>
<dbReference type="PANTHER" id="PTHR13710">
    <property type="entry name" value="DNA HELICASE RECQ FAMILY MEMBER"/>
    <property type="match status" value="1"/>
</dbReference>
<dbReference type="GO" id="GO:0009378">
    <property type="term" value="F:four-way junction helicase activity"/>
    <property type="evidence" value="ECO:0007669"/>
    <property type="project" value="TreeGrafter"/>
</dbReference>
<protein>
    <recommendedName>
        <fullName evidence="2">DEAD/DEAH-box helicase domain-containing protein</fullName>
    </recommendedName>
</protein>
<gene>
    <name evidence="3" type="ORF">QCA50_010064</name>
</gene>
<dbReference type="GO" id="GO:0003676">
    <property type="term" value="F:nucleic acid binding"/>
    <property type="evidence" value="ECO:0007669"/>
    <property type="project" value="InterPro"/>
</dbReference>
<proteinExistence type="inferred from homology"/>
<dbReference type="InterPro" id="IPR011545">
    <property type="entry name" value="DEAD/DEAH_box_helicase_dom"/>
</dbReference>
<accession>A0AAW0FY77</accession>
<organism evidence="3 4">
    <name type="scientific">Cerrena zonata</name>
    <dbReference type="NCBI Taxonomy" id="2478898"/>
    <lineage>
        <taxon>Eukaryota</taxon>
        <taxon>Fungi</taxon>
        <taxon>Dikarya</taxon>
        <taxon>Basidiomycota</taxon>
        <taxon>Agaricomycotina</taxon>
        <taxon>Agaricomycetes</taxon>
        <taxon>Polyporales</taxon>
        <taxon>Cerrenaceae</taxon>
        <taxon>Cerrena</taxon>
    </lineage>
</organism>
<name>A0AAW0FY77_9APHY</name>
<dbReference type="SUPFAM" id="SSF52540">
    <property type="entry name" value="P-loop containing nucleoside triphosphate hydrolases"/>
    <property type="match status" value="1"/>
</dbReference>
<dbReference type="GO" id="GO:0005737">
    <property type="term" value="C:cytoplasm"/>
    <property type="evidence" value="ECO:0007669"/>
    <property type="project" value="TreeGrafter"/>
</dbReference>
<dbReference type="GO" id="GO:0005524">
    <property type="term" value="F:ATP binding"/>
    <property type="evidence" value="ECO:0007669"/>
    <property type="project" value="InterPro"/>
</dbReference>
<dbReference type="GO" id="GO:0000724">
    <property type="term" value="P:double-strand break repair via homologous recombination"/>
    <property type="evidence" value="ECO:0007669"/>
    <property type="project" value="TreeGrafter"/>
</dbReference>
<dbReference type="Gene3D" id="3.40.50.300">
    <property type="entry name" value="P-loop containing nucleotide triphosphate hydrolases"/>
    <property type="match status" value="1"/>
</dbReference>
<feature type="domain" description="DEAD/DEAH-box helicase" evidence="2">
    <location>
        <begin position="8"/>
        <end position="131"/>
    </location>
</feature>
<comment type="caution">
    <text evidence="3">The sequence shown here is derived from an EMBL/GenBank/DDBJ whole genome shotgun (WGS) entry which is preliminary data.</text>
</comment>
<dbReference type="GO" id="GO:0005694">
    <property type="term" value="C:chromosome"/>
    <property type="evidence" value="ECO:0007669"/>
    <property type="project" value="TreeGrafter"/>
</dbReference>
<keyword evidence="4" id="KW-1185">Reference proteome</keyword>